<dbReference type="EMBL" id="JARZHI010000151">
    <property type="protein sequence ID" value="MDI1437657.1"/>
    <property type="molecule type" value="Genomic_DNA"/>
</dbReference>
<feature type="transmembrane region" description="Helical" evidence="1">
    <location>
        <begin position="158"/>
        <end position="184"/>
    </location>
</feature>
<keyword evidence="1" id="KW-1133">Transmembrane helix</keyword>
<keyword evidence="3" id="KW-1185">Reference proteome</keyword>
<comment type="caution">
    <text evidence="2">The sequence shown here is derived from an EMBL/GenBank/DDBJ whole genome shotgun (WGS) entry which is preliminary data.</text>
</comment>
<dbReference type="Proteomes" id="UP001160301">
    <property type="component" value="Unassembled WGS sequence"/>
</dbReference>
<gene>
    <name evidence="2" type="ORF">QHF89_49575</name>
</gene>
<evidence type="ECO:0008006" key="4">
    <source>
        <dbReference type="Google" id="ProtNLM"/>
    </source>
</evidence>
<name>A0ABT6PBL3_9BACT</name>
<reference evidence="2 3" key="1">
    <citation type="submission" date="2023-04" db="EMBL/GenBank/DDBJ databases">
        <title>The genome sequence of Polyangium sorediatum DSM14670.</title>
        <authorList>
            <person name="Zhang X."/>
        </authorList>
    </citation>
    <scope>NUCLEOTIDE SEQUENCE [LARGE SCALE GENOMIC DNA]</scope>
    <source>
        <strain evidence="2 3">DSM 14670</strain>
    </source>
</reference>
<keyword evidence="1" id="KW-0812">Transmembrane</keyword>
<dbReference type="RefSeq" id="WP_136967908.1">
    <property type="nucleotide sequence ID" value="NZ_JARZHI010000151.1"/>
</dbReference>
<evidence type="ECO:0000313" key="2">
    <source>
        <dbReference type="EMBL" id="MDI1437657.1"/>
    </source>
</evidence>
<accession>A0ABT6PBL3</accession>
<sequence length="205" mass="21863">MHAALSGKTGCLGATLLLGLAACAPPRRPPSEPKPESVAAVPEQRVHVRLDADHPAAKLVEERKESDVPVCAVPCERVIPVRQDARFHVEALGARSTRSFYLYSPQDPVVWLDVKTTPQSTHDTLFRVFLGTMIAGGALLVAGAIGTPFAEEKGTQTAFSAVGFTGVVLLLPVSAVLGGVATAYSTSNVTFKDPRTRPELRQKIR</sequence>
<protein>
    <recommendedName>
        <fullName evidence="4">Lipoprotein</fullName>
    </recommendedName>
</protein>
<keyword evidence="1" id="KW-0472">Membrane</keyword>
<evidence type="ECO:0000256" key="1">
    <source>
        <dbReference type="SAM" id="Phobius"/>
    </source>
</evidence>
<evidence type="ECO:0000313" key="3">
    <source>
        <dbReference type="Proteomes" id="UP001160301"/>
    </source>
</evidence>
<organism evidence="2 3">
    <name type="scientific">Polyangium sorediatum</name>
    <dbReference type="NCBI Taxonomy" id="889274"/>
    <lineage>
        <taxon>Bacteria</taxon>
        <taxon>Pseudomonadati</taxon>
        <taxon>Myxococcota</taxon>
        <taxon>Polyangia</taxon>
        <taxon>Polyangiales</taxon>
        <taxon>Polyangiaceae</taxon>
        <taxon>Polyangium</taxon>
    </lineage>
</organism>
<feature type="transmembrane region" description="Helical" evidence="1">
    <location>
        <begin position="125"/>
        <end position="146"/>
    </location>
</feature>
<proteinExistence type="predicted"/>